<keyword evidence="3" id="KW-1185">Reference proteome</keyword>
<reference evidence="2" key="1">
    <citation type="submission" date="2023-05" db="EMBL/GenBank/DDBJ databases">
        <title>Whole genome sequence of Commensalibacter sp.</title>
        <authorList>
            <person name="Charoenyingcharoen P."/>
            <person name="Yukphan P."/>
        </authorList>
    </citation>
    <scope>NUCLEOTIDE SEQUENCE</scope>
    <source>
        <strain evidence="2">TBRC 10068</strain>
    </source>
</reference>
<accession>A0ABT6Q6Y4</accession>
<evidence type="ECO:0000313" key="2">
    <source>
        <dbReference type="EMBL" id="MDI2112110.1"/>
    </source>
</evidence>
<dbReference type="SUPFAM" id="SSF51126">
    <property type="entry name" value="Pectin lyase-like"/>
    <property type="match status" value="1"/>
</dbReference>
<dbReference type="Pfam" id="PF05048">
    <property type="entry name" value="NosD"/>
    <property type="match status" value="1"/>
</dbReference>
<name>A0ABT6Q6Y4_9PROT</name>
<dbReference type="InterPro" id="IPR011050">
    <property type="entry name" value="Pectin_lyase_fold/virulence"/>
</dbReference>
<organism evidence="2 3">
    <name type="scientific">Commensalibacter nepenthis</name>
    <dbReference type="NCBI Taxonomy" id="3043872"/>
    <lineage>
        <taxon>Bacteria</taxon>
        <taxon>Pseudomonadati</taxon>
        <taxon>Pseudomonadota</taxon>
        <taxon>Alphaproteobacteria</taxon>
        <taxon>Acetobacterales</taxon>
        <taxon>Acetobacteraceae</taxon>
    </lineage>
</organism>
<evidence type="ECO:0000313" key="3">
    <source>
        <dbReference type="Proteomes" id="UP001431775"/>
    </source>
</evidence>
<feature type="domain" description="Periplasmic copper-binding protein NosD beta helix" evidence="1">
    <location>
        <begin position="187"/>
        <end position="336"/>
    </location>
</feature>
<dbReference type="InterPro" id="IPR012334">
    <property type="entry name" value="Pectin_lyas_fold"/>
</dbReference>
<dbReference type="EMBL" id="JASBAN010000001">
    <property type="protein sequence ID" value="MDI2112110.1"/>
    <property type="molecule type" value="Genomic_DNA"/>
</dbReference>
<dbReference type="RefSeq" id="WP_281461783.1">
    <property type="nucleotide sequence ID" value="NZ_JASBAN010000001.1"/>
</dbReference>
<protein>
    <recommendedName>
        <fullName evidence="1">Periplasmic copper-binding protein NosD beta helix domain-containing protein</fullName>
    </recommendedName>
</protein>
<dbReference type="Proteomes" id="UP001431775">
    <property type="component" value="Unassembled WGS sequence"/>
</dbReference>
<evidence type="ECO:0000259" key="1">
    <source>
        <dbReference type="Pfam" id="PF05048"/>
    </source>
</evidence>
<comment type="caution">
    <text evidence="2">The sequence shown here is derived from an EMBL/GenBank/DDBJ whole genome shotgun (WGS) entry which is preliminary data.</text>
</comment>
<dbReference type="Gene3D" id="2.160.20.10">
    <property type="entry name" value="Single-stranded right-handed beta-helix, Pectin lyase-like"/>
    <property type="match status" value="1"/>
</dbReference>
<gene>
    <name evidence="2" type="ORF">QJV33_02200</name>
</gene>
<proteinExistence type="predicted"/>
<dbReference type="InterPro" id="IPR007742">
    <property type="entry name" value="NosD_dom"/>
</dbReference>
<sequence length="340" mass="36884">MQLLNLGQAFIYLIVQLNSRKIANVNQSITIRGQGKGVTRLLWNDQGSGAGIGLSHTDIGNGSSRYNIYDLSLVTKGNSRSTCLNIVNNSSNIFGGYLSMRGVAITGYGGQASGNAGWVSCLTMIGISFNNIVDCDFIGNNDNNSNYSVGVSVLSQHYDSNTVNSIVTNITDCIFLRLMRGVENKIDTQGLTISQSNFTNCQTGVYVPDNGYQIGITNSQFDCYYCAVLFDGGTTCFLFSNNLVFTRYMNTFGIACNAYIDGYIITGNQFEGNGSGYAIMMHRASPQGLDTNIISNNIIRKYAVGITLDQDTRGWKVFGNAYASNSSNILNQGRNNTISN</sequence>